<dbReference type="OrthoDB" id="9976038at2759"/>
<evidence type="ECO:0000313" key="2">
    <source>
        <dbReference type="EMBL" id="CAF1670410.1"/>
    </source>
</evidence>
<proteinExistence type="predicted"/>
<name>A0A816G5C7_9BILA</name>
<feature type="domain" description="F-box" evidence="1">
    <location>
        <begin position="7"/>
        <end position="54"/>
    </location>
</feature>
<comment type="caution">
    <text evidence="2">The sequence shown here is derived from an EMBL/GenBank/DDBJ whole genome shotgun (WGS) entry which is preliminary data.</text>
</comment>
<dbReference type="EMBL" id="CAJNOW010019086">
    <property type="protein sequence ID" value="CAF1670410.1"/>
    <property type="molecule type" value="Genomic_DNA"/>
</dbReference>
<dbReference type="PROSITE" id="PS50181">
    <property type="entry name" value="FBOX"/>
    <property type="match status" value="1"/>
</dbReference>
<protein>
    <recommendedName>
        <fullName evidence="1">F-box domain-containing protein</fullName>
    </recommendedName>
</protein>
<accession>A0A816G5C7</accession>
<organism evidence="2 3">
    <name type="scientific">Rotaria magnacalcarata</name>
    <dbReference type="NCBI Taxonomy" id="392030"/>
    <lineage>
        <taxon>Eukaryota</taxon>
        <taxon>Metazoa</taxon>
        <taxon>Spiralia</taxon>
        <taxon>Gnathifera</taxon>
        <taxon>Rotifera</taxon>
        <taxon>Eurotatoria</taxon>
        <taxon>Bdelloidea</taxon>
        <taxon>Philodinida</taxon>
        <taxon>Philodinidae</taxon>
        <taxon>Rotaria</taxon>
    </lineage>
</organism>
<dbReference type="AlphaFoldDB" id="A0A816G5C7"/>
<evidence type="ECO:0000259" key="1">
    <source>
        <dbReference type="PROSITE" id="PS50181"/>
    </source>
</evidence>
<sequence length="467" mass="55137">MNMEHSWVQLFDLPDEILMIIFQKLENIDVLYSLWGINTRFDKILHDPIFTSSLTLLQCPSNCFICPLPDKILDRFCLQILSQIRLKIKWLDIEASSMERILATEYSNLCGLGIYNITENVAIGLFIDKTPLSRINENQIWSLVVTIPDIGRKRLTEDTITAVCARVFTVFPNLRYLNIYSPDYMYFPRLSFNDELSTFFSSTLMELHINLENSNDCLYLLDGRFNKLRVLYVNIGFIFPASAMIGNKEELPNLRCFSLTCQLEQNYYDELVIPLLHRMPNLESNQIISCVNYFPKMKRGQCHIYSYPYTLNYYHNITNNFPGGLFKRVREISLYDEHPFEYEFFIEIAQAFPFLRKLSLSNRKGQQLKNNKMNYPLIKYPHLNNLELIDIHKDYVELFLDNTKTLLSDNLCLSVEYRPLRKVTNNFKKDTMRFNCAKVIQLMIPAKFKISQRFKAYFPHVKMSQFY</sequence>
<dbReference type="Gene3D" id="3.80.10.10">
    <property type="entry name" value="Ribonuclease Inhibitor"/>
    <property type="match status" value="1"/>
</dbReference>
<evidence type="ECO:0000313" key="3">
    <source>
        <dbReference type="Proteomes" id="UP000663834"/>
    </source>
</evidence>
<reference evidence="2" key="1">
    <citation type="submission" date="2021-02" db="EMBL/GenBank/DDBJ databases">
        <authorList>
            <person name="Nowell W R."/>
        </authorList>
    </citation>
    <scope>NUCLEOTIDE SEQUENCE</scope>
</reference>
<gene>
    <name evidence="2" type="ORF">KQP761_LOCUS34134</name>
</gene>
<dbReference type="InterPro" id="IPR032675">
    <property type="entry name" value="LRR_dom_sf"/>
</dbReference>
<dbReference type="InterPro" id="IPR001810">
    <property type="entry name" value="F-box_dom"/>
</dbReference>
<dbReference type="Proteomes" id="UP000663834">
    <property type="component" value="Unassembled WGS sequence"/>
</dbReference>